<sequence length="41" mass="4263">MHRAVGATSTLLTIPSSVMGRRSSGSTTLASAARMAWVVED</sequence>
<dbReference type="EMBL" id="JAOL01000179">
    <property type="protein sequence ID" value="EUA86241.1"/>
    <property type="molecule type" value="Genomic_DNA"/>
</dbReference>
<evidence type="ECO:0000313" key="1">
    <source>
        <dbReference type="EMBL" id="EUA86241.1"/>
    </source>
</evidence>
<accession>A0ABN0QNM7</accession>
<keyword evidence="2" id="KW-1185">Reference proteome</keyword>
<reference evidence="1 2" key="1">
    <citation type="submission" date="2014-01" db="EMBL/GenBank/DDBJ databases">
        <authorList>
            <person name="Dobos K."/>
            <person name="Lenaerts A."/>
            <person name="Ordway D."/>
            <person name="DeGroote M.A."/>
            <person name="Parker T."/>
            <person name="Sizemore C."/>
            <person name="Tallon L.J."/>
            <person name="Sadzewicz L.K."/>
            <person name="Sengamalay N."/>
            <person name="Fraser C.M."/>
            <person name="Hine E."/>
            <person name="Shefchek K.A."/>
            <person name="Das S.P."/>
            <person name="Tettelin H."/>
        </authorList>
    </citation>
    <scope>NUCLEOTIDE SEQUENCE [LARGE SCALE GENOMIC DNA]</scope>
    <source>
        <strain evidence="1 2">Harvey</strain>
    </source>
</reference>
<organism evidence="1 2">
    <name type="scientific">Mycobacterium ulcerans str. Harvey</name>
    <dbReference type="NCBI Taxonomy" id="1299332"/>
    <lineage>
        <taxon>Bacteria</taxon>
        <taxon>Bacillati</taxon>
        <taxon>Actinomycetota</taxon>
        <taxon>Actinomycetes</taxon>
        <taxon>Mycobacteriales</taxon>
        <taxon>Mycobacteriaceae</taxon>
        <taxon>Mycobacterium</taxon>
        <taxon>Mycobacterium ulcerans group</taxon>
    </lineage>
</organism>
<proteinExistence type="predicted"/>
<protein>
    <submittedName>
        <fullName evidence="1">Uncharacterized protein</fullName>
    </submittedName>
</protein>
<evidence type="ECO:0000313" key="2">
    <source>
        <dbReference type="Proteomes" id="UP000020681"/>
    </source>
</evidence>
<name>A0ABN0QNM7_MYCUL</name>
<gene>
    <name evidence="1" type="ORF">I551_7364</name>
</gene>
<dbReference type="Proteomes" id="UP000020681">
    <property type="component" value="Unassembled WGS sequence"/>
</dbReference>
<comment type="caution">
    <text evidence="1">The sequence shown here is derived from an EMBL/GenBank/DDBJ whole genome shotgun (WGS) entry which is preliminary data.</text>
</comment>